<reference evidence="1" key="1">
    <citation type="journal article" date="2014" name="Front. Microbiol.">
        <title>High frequency of phylogenetically diverse reductive dehalogenase-homologous genes in deep subseafloor sedimentary metagenomes.</title>
        <authorList>
            <person name="Kawai M."/>
            <person name="Futagami T."/>
            <person name="Toyoda A."/>
            <person name="Takaki Y."/>
            <person name="Nishi S."/>
            <person name="Hori S."/>
            <person name="Arai W."/>
            <person name="Tsubouchi T."/>
            <person name="Morono Y."/>
            <person name="Uchiyama I."/>
            <person name="Ito T."/>
            <person name="Fujiyama A."/>
            <person name="Inagaki F."/>
            <person name="Takami H."/>
        </authorList>
    </citation>
    <scope>NUCLEOTIDE SEQUENCE</scope>
    <source>
        <strain evidence="1">Expedition CK06-06</strain>
    </source>
</reference>
<dbReference type="AlphaFoldDB" id="X0W446"/>
<evidence type="ECO:0000313" key="1">
    <source>
        <dbReference type="EMBL" id="GAG07456.1"/>
    </source>
</evidence>
<sequence>MVNKIIKNPKGLKATSAGVFKSETKIRILYAKTAFFKKVSPFFIKTIIKD</sequence>
<comment type="caution">
    <text evidence="1">The sequence shown here is derived from an EMBL/GenBank/DDBJ whole genome shotgun (WGS) entry which is preliminary data.</text>
</comment>
<feature type="non-terminal residue" evidence="1">
    <location>
        <position position="50"/>
    </location>
</feature>
<accession>X0W446</accession>
<gene>
    <name evidence="1" type="ORF">S01H1_34913</name>
</gene>
<dbReference type="EMBL" id="BARS01021772">
    <property type="protein sequence ID" value="GAG07456.1"/>
    <property type="molecule type" value="Genomic_DNA"/>
</dbReference>
<proteinExistence type="predicted"/>
<protein>
    <submittedName>
        <fullName evidence="1">Uncharacterized protein</fullName>
    </submittedName>
</protein>
<organism evidence="1">
    <name type="scientific">marine sediment metagenome</name>
    <dbReference type="NCBI Taxonomy" id="412755"/>
    <lineage>
        <taxon>unclassified sequences</taxon>
        <taxon>metagenomes</taxon>
        <taxon>ecological metagenomes</taxon>
    </lineage>
</organism>
<name>X0W446_9ZZZZ</name>